<name>A0A5B8YLL9_9FLAO</name>
<proteinExistence type="predicted"/>
<reference evidence="3 4" key="1">
    <citation type="submission" date="2019-08" db="EMBL/GenBank/DDBJ databases">
        <title>Antarcticibacterium arcticum sp. nov., a bacterium isolated from marine sediment of the Canadian Beaufort Sea.</title>
        <authorList>
            <person name="Lee Y.M."/>
            <person name="Baek K."/>
            <person name="Lee D.-H."/>
            <person name="Shin S.C."/>
            <person name="Jin Y.K."/>
            <person name="Park Y."/>
        </authorList>
    </citation>
    <scope>NUCLEOTIDE SEQUENCE [LARGE SCALE GENOMIC DNA]</scope>
    <source>
        <strain evidence="3 4">PAMC 28998</strain>
    </source>
</reference>
<accession>A0A5B8YLL9</accession>
<evidence type="ECO:0000313" key="3">
    <source>
        <dbReference type="EMBL" id="QED38624.1"/>
    </source>
</evidence>
<keyword evidence="1" id="KW-0472">Membrane</keyword>
<dbReference type="GO" id="GO:0016491">
    <property type="term" value="F:oxidoreductase activity"/>
    <property type="evidence" value="ECO:0007669"/>
    <property type="project" value="InterPro"/>
</dbReference>
<evidence type="ECO:0000256" key="1">
    <source>
        <dbReference type="SAM" id="Phobius"/>
    </source>
</evidence>
<protein>
    <submittedName>
        <fullName evidence="3">NAD(P)/FAD-dependent oxidoreductase</fullName>
    </submittedName>
</protein>
<gene>
    <name evidence="3" type="ORF">FK178_13275</name>
</gene>
<keyword evidence="1" id="KW-0812">Transmembrane</keyword>
<dbReference type="InterPro" id="IPR023753">
    <property type="entry name" value="FAD/NAD-binding_dom"/>
</dbReference>
<dbReference type="Proteomes" id="UP000321954">
    <property type="component" value="Chromosome"/>
</dbReference>
<dbReference type="EMBL" id="CP042476">
    <property type="protein sequence ID" value="QED38624.1"/>
    <property type="molecule type" value="Genomic_DNA"/>
</dbReference>
<keyword evidence="4" id="KW-1185">Reference proteome</keyword>
<dbReference type="Gene3D" id="3.50.50.60">
    <property type="entry name" value="FAD/NAD(P)-binding domain"/>
    <property type="match status" value="1"/>
</dbReference>
<sequence>MDFDVLIIGGGAAGLSCALLLGSAKEKSYALNKNVGILLHQKASHLQSAIINNALGIPAGTSGGVILKEGAVQLKDLYPQVQQITGEKVKMISSAEGGFLITTNKNSYTAQKVVIAVGYSELLTIQDLEPYIIPHKKSPAHKNRIQLRNEDHLVKENMYVAGSLAGHRSQYAIACGSGACVATDILTSWNNGEHSVVHDKLK</sequence>
<keyword evidence="1" id="KW-1133">Transmembrane helix</keyword>
<dbReference type="RefSeq" id="WP_146836141.1">
    <property type="nucleotide sequence ID" value="NZ_CP042476.1"/>
</dbReference>
<evidence type="ECO:0000313" key="4">
    <source>
        <dbReference type="Proteomes" id="UP000321954"/>
    </source>
</evidence>
<dbReference type="InterPro" id="IPR036188">
    <property type="entry name" value="FAD/NAD-bd_sf"/>
</dbReference>
<dbReference type="AlphaFoldDB" id="A0A5B8YLL9"/>
<dbReference type="Pfam" id="PF07992">
    <property type="entry name" value="Pyr_redox_2"/>
    <property type="match status" value="1"/>
</dbReference>
<feature type="domain" description="FAD/NAD(P)-binding" evidence="2">
    <location>
        <begin position="3"/>
        <end position="156"/>
    </location>
</feature>
<dbReference type="OrthoDB" id="1199853at2"/>
<dbReference type="SUPFAM" id="SSF51905">
    <property type="entry name" value="FAD/NAD(P)-binding domain"/>
    <property type="match status" value="1"/>
</dbReference>
<evidence type="ECO:0000259" key="2">
    <source>
        <dbReference type="Pfam" id="PF07992"/>
    </source>
</evidence>
<organism evidence="3 4">
    <name type="scientific">Antarcticibacterium arcticum</name>
    <dbReference type="NCBI Taxonomy" id="2585771"/>
    <lineage>
        <taxon>Bacteria</taxon>
        <taxon>Pseudomonadati</taxon>
        <taxon>Bacteroidota</taxon>
        <taxon>Flavobacteriia</taxon>
        <taxon>Flavobacteriales</taxon>
        <taxon>Flavobacteriaceae</taxon>
        <taxon>Antarcticibacterium</taxon>
    </lineage>
</organism>
<feature type="transmembrane region" description="Helical" evidence="1">
    <location>
        <begin position="6"/>
        <end position="24"/>
    </location>
</feature>
<dbReference type="KEGG" id="anp:FK178_13275"/>